<protein>
    <recommendedName>
        <fullName evidence="1">peptidyl-tRNA hydrolase</fullName>
        <ecNumber evidence="1">3.1.1.29</ecNumber>
    </recommendedName>
</protein>
<dbReference type="Proteomes" id="UP000006757">
    <property type="component" value="Unassembled WGS sequence"/>
</dbReference>
<sequence>MSTLRENVTAALAPIPLALALAAFVAGYGAHKALAPQTVVLAKPKTPRRERSDSVTSEGGTDTDSDFEDEAAANAADLGALKPGSDEIKLVLVVNDSLKMSKGKIGAQCGHATLACYETLAKSNARLVNRWKMYGQPKICLKAATTEDIDAMARHARSLNLCARTIQDAGRTQVAPGSKTVLGIGPGPARLINQVTGKLKLL</sequence>
<dbReference type="FunCoup" id="K1VLP6">
    <property type="interactions" value="611"/>
</dbReference>
<proteinExistence type="inferred from homology"/>
<gene>
    <name evidence="6" type="ORF">A1Q2_05419</name>
</gene>
<dbReference type="Gene3D" id="3.40.1490.10">
    <property type="entry name" value="Bit1"/>
    <property type="match status" value="1"/>
</dbReference>
<dbReference type="OrthoDB" id="1733656at2759"/>
<dbReference type="EC" id="3.1.1.29" evidence="1"/>
<dbReference type="InterPro" id="IPR002833">
    <property type="entry name" value="PTH2"/>
</dbReference>
<dbReference type="eggNOG" id="KOG3282">
    <property type="taxonomic scope" value="Eukaryota"/>
</dbReference>
<name>K1VLP6_TRIAC</name>
<dbReference type="SUPFAM" id="SSF102462">
    <property type="entry name" value="Peptidyl-tRNA hydrolase II"/>
    <property type="match status" value="1"/>
</dbReference>
<dbReference type="GO" id="GO:0005829">
    <property type="term" value="C:cytosol"/>
    <property type="evidence" value="ECO:0007669"/>
    <property type="project" value="TreeGrafter"/>
</dbReference>
<organism evidence="6 7">
    <name type="scientific">Trichosporon asahii var. asahii (strain CBS 8904)</name>
    <name type="common">Yeast</name>
    <dbReference type="NCBI Taxonomy" id="1220162"/>
    <lineage>
        <taxon>Eukaryota</taxon>
        <taxon>Fungi</taxon>
        <taxon>Dikarya</taxon>
        <taxon>Basidiomycota</taxon>
        <taxon>Agaricomycotina</taxon>
        <taxon>Tremellomycetes</taxon>
        <taxon>Trichosporonales</taxon>
        <taxon>Trichosporonaceae</taxon>
        <taxon>Trichosporon</taxon>
    </lineage>
</organism>
<dbReference type="InterPro" id="IPR023476">
    <property type="entry name" value="Pep_tRNA_hydro_II_dom_sf"/>
</dbReference>
<dbReference type="CDD" id="cd02430">
    <property type="entry name" value="PTH2"/>
    <property type="match status" value="1"/>
</dbReference>
<dbReference type="OMA" id="RMDLGMT"/>
<dbReference type="EMBL" id="AMBO01000345">
    <property type="protein sequence ID" value="EKD00242.1"/>
    <property type="molecule type" value="Genomic_DNA"/>
</dbReference>
<comment type="caution">
    <text evidence="6">The sequence shown here is derived from an EMBL/GenBank/DDBJ whole genome shotgun (WGS) entry which is preliminary data.</text>
</comment>
<dbReference type="PANTHER" id="PTHR12649:SF11">
    <property type="entry name" value="PEPTIDYL-TRNA HYDROLASE 2, MITOCHONDRIAL"/>
    <property type="match status" value="1"/>
</dbReference>
<dbReference type="AlphaFoldDB" id="K1VLP6"/>
<feature type="region of interest" description="Disordered" evidence="5">
    <location>
        <begin position="44"/>
        <end position="66"/>
    </location>
</feature>
<dbReference type="Pfam" id="PF01981">
    <property type="entry name" value="PTH2"/>
    <property type="match status" value="1"/>
</dbReference>
<reference evidence="6 7" key="1">
    <citation type="journal article" date="2012" name="Eukaryot. Cell">
        <title>Genome sequence of the Trichosporon asahii environmental strain CBS 8904.</title>
        <authorList>
            <person name="Yang R.Y."/>
            <person name="Li H.T."/>
            <person name="Zhu H."/>
            <person name="Zhou G.P."/>
            <person name="Wang M."/>
            <person name="Wang L."/>
        </authorList>
    </citation>
    <scope>NUCLEOTIDE SEQUENCE [LARGE SCALE GENOMIC DNA]</scope>
    <source>
        <strain evidence="6 7">CBS 8904</strain>
    </source>
</reference>
<dbReference type="HOGENOM" id="CLU_073661_0_1_1"/>
<keyword evidence="2 6" id="KW-0378">Hydrolase</keyword>
<keyword evidence="7" id="KW-1185">Reference proteome</keyword>
<dbReference type="NCBIfam" id="TIGR00283">
    <property type="entry name" value="arch_pth2"/>
    <property type="match status" value="1"/>
</dbReference>
<dbReference type="InParanoid" id="K1VLP6"/>
<dbReference type="FunFam" id="3.40.1490.10:FF:000001">
    <property type="entry name" value="Peptidyl-tRNA hydrolase 2"/>
    <property type="match status" value="1"/>
</dbReference>
<evidence type="ECO:0000256" key="1">
    <source>
        <dbReference type="ARBA" id="ARBA00013260"/>
    </source>
</evidence>
<evidence type="ECO:0000256" key="3">
    <source>
        <dbReference type="ARBA" id="ARBA00038050"/>
    </source>
</evidence>
<evidence type="ECO:0000256" key="5">
    <source>
        <dbReference type="SAM" id="MobiDB-lite"/>
    </source>
</evidence>
<comment type="catalytic activity">
    <reaction evidence="4">
        <text>an N-acyl-L-alpha-aminoacyl-tRNA + H2O = an N-acyl-L-amino acid + a tRNA + H(+)</text>
        <dbReference type="Rhea" id="RHEA:54448"/>
        <dbReference type="Rhea" id="RHEA-COMP:10123"/>
        <dbReference type="Rhea" id="RHEA-COMP:13883"/>
        <dbReference type="ChEBI" id="CHEBI:15377"/>
        <dbReference type="ChEBI" id="CHEBI:15378"/>
        <dbReference type="ChEBI" id="CHEBI:59874"/>
        <dbReference type="ChEBI" id="CHEBI:78442"/>
        <dbReference type="ChEBI" id="CHEBI:138191"/>
        <dbReference type="EC" id="3.1.1.29"/>
    </reaction>
</comment>
<comment type="similarity">
    <text evidence="3">Belongs to the PTH2 family.</text>
</comment>
<dbReference type="STRING" id="1220162.K1VLP6"/>
<evidence type="ECO:0000256" key="2">
    <source>
        <dbReference type="ARBA" id="ARBA00022801"/>
    </source>
</evidence>
<accession>K1VLP6</accession>
<evidence type="ECO:0000313" key="6">
    <source>
        <dbReference type="EMBL" id="EKD00242.1"/>
    </source>
</evidence>
<dbReference type="PANTHER" id="PTHR12649">
    <property type="entry name" value="PEPTIDYL-TRNA HYDROLASE 2"/>
    <property type="match status" value="1"/>
</dbReference>
<evidence type="ECO:0000256" key="4">
    <source>
        <dbReference type="ARBA" id="ARBA00048707"/>
    </source>
</evidence>
<evidence type="ECO:0000313" key="7">
    <source>
        <dbReference type="Proteomes" id="UP000006757"/>
    </source>
</evidence>
<dbReference type="GO" id="GO:0004045">
    <property type="term" value="F:peptidyl-tRNA hydrolase activity"/>
    <property type="evidence" value="ECO:0007669"/>
    <property type="project" value="UniProtKB-EC"/>
</dbReference>